<dbReference type="InterPro" id="IPR037213">
    <property type="entry name" value="Run_dom_sf"/>
</dbReference>
<dbReference type="Gene3D" id="1.20.58.900">
    <property type="match status" value="1"/>
</dbReference>
<reference evidence="3 4" key="1">
    <citation type="submission" date="2019-03" db="EMBL/GenBank/DDBJ databases">
        <title>First draft genome of Liparis tanakae, snailfish: a comprehensive survey of snailfish specific genes.</title>
        <authorList>
            <person name="Kim W."/>
            <person name="Song I."/>
            <person name="Jeong J.-H."/>
            <person name="Kim D."/>
            <person name="Kim S."/>
            <person name="Ryu S."/>
            <person name="Song J.Y."/>
            <person name="Lee S.K."/>
        </authorList>
    </citation>
    <scope>NUCLEOTIDE SEQUENCE [LARGE SCALE GENOMIC DNA]</scope>
    <source>
        <tissue evidence="3">Muscle</tissue>
    </source>
</reference>
<dbReference type="EMBL" id="SRLO01000048">
    <property type="protein sequence ID" value="TNN81264.1"/>
    <property type="molecule type" value="Genomic_DNA"/>
</dbReference>
<evidence type="ECO:0000256" key="1">
    <source>
        <dbReference type="SAM" id="MobiDB-lite"/>
    </source>
</evidence>
<dbReference type="Proteomes" id="UP000314294">
    <property type="component" value="Unassembled WGS sequence"/>
</dbReference>
<dbReference type="AlphaFoldDB" id="A0A4Z2IUR2"/>
<organism evidence="3 4">
    <name type="scientific">Liparis tanakae</name>
    <name type="common">Tanaka's snailfish</name>
    <dbReference type="NCBI Taxonomy" id="230148"/>
    <lineage>
        <taxon>Eukaryota</taxon>
        <taxon>Metazoa</taxon>
        <taxon>Chordata</taxon>
        <taxon>Craniata</taxon>
        <taxon>Vertebrata</taxon>
        <taxon>Euteleostomi</taxon>
        <taxon>Actinopterygii</taxon>
        <taxon>Neopterygii</taxon>
        <taxon>Teleostei</taxon>
        <taxon>Neoteleostei</taxon>
        <taxon>Acanthomorphata</taxon>
        <taxon>Eupercaria</taxon>
        <taxon>Perciformes</taxon>
        <taxon>Cottioidei</taxon>
        <taxon>Cottales</taxon>
        <taxon>Liparidae</taxon>
        <taxon>Liparis</taxon>
    </lineage>
</organism>
<dbReference type="SUPFAM" id="SSF140741">
    <property type="entry name" value="RUN domain-like"/>
    <property type="match status" value="1"/>
</dbReference>
<accession>A0A4Z2IUR2</accession>
<evidence type="ECO:0000313" key="3">
    <source>
        <dbReference type="EMBL" id="TNN81264.1"/>
    </source>
</evidence>
<feature type="domain" description="RUN" evidence="2">
    <location>
        <begin position="1"/>
        <end position="109"/>
    </location>
</feature>
<protein>
    <submittedName>
        <fullName evidence="3">Small G protein signaling modulator 1</fullName>
    </submittedName>
</protein>
<sequence>MHRPVLYRHLICQVPLLFFSKQNNSSLSNDRGRQSKLAHIPPQALKHLWIRTALMEKLLDKIVVYLVENSGAFYEKEAMLMDLVDGPILASLLVGPCALEYTKVKTADHFWTDPSADELVQRHRIHSGHCRQDSPSRRPALIQKRQSSGSMDDRPLMWVRDYVESLHQNSRATLLFGKNNVLVQPVCVSLFQSIFLHNNNTII</sequence>
<dbReference type="PROSITE" id="PS50826">
    <property type="entry name" value="RUN"/>
    <property type="match status" value="1"/>
</dbReference>
<feature type="region of interest" description="Disordered" evidence="1">
    <location>
        <begin position="127"/>
        <end position="152"/>
    </location>
</feature>
<dbReference type="InterPro" id="IPR004012">
    <property type="entry name" value="Run_dom"/>
</dbReference>
<dbReference type="Gene3D" id="2.30.29.230">
    <property type="match status" value="1"/>
</dbReference>
<gene>
    <name evidence="3" type="primary">SGSM1_0</name>
    <name evidence="3" type="ORF">EYF80_008598</name>
</gene>
<dbReference type="OrthoDB" id="10264062at2759"/>
<keyword evidence="4" id="KW-1185">Reference proteome</keyword>
<comment type="caution">
    <text evidence="3">The sequence shown here is derived from an EMBL/GenBank/DDBJ whole genome shotgun (WGS) entry which is preliminary data.</text>
</comment>
<dbReference type="SMART" id="SM00593">
    <property type="entry name" value="RUN"/>
    <property type="match status" value="1"/>
</dbReference>
<proteinExistence type="predicted"/>
<name>A0A4Z2IUR2_9TELE</name>
<dbReference type="Pfam" id="PF02759">
    <property type="entry name" value="RUN"/>
    <property type="match status" value="1"/>
</dbReference>
<evidence type="ECO:0000259" key="2">
    <source>
        <dbReference type="PROSITE" id="PS50826"/>
    </source>
</evidence>
<evidence type="ECO:0000313" key="4">
    <source>
        <dbReference type="Proteomes" id="UP000314294"/>
    </source>
</evidence>